<dbReference type="EMBL" id="JAHCDA010000002">
    <property type="protein sequence ID" value="MBS7811174.1"/>
    <property type="molecule type" value="Genomic_DNA"/>
</dbReference>
<protein>
    <submittedName>
        <fullName evidence="1">Uncharacterized protein</fullName>
    </submittedName>
</protein>
<sequence length="126" mass="13594">MAERATLLALAERLETCGPAWDRRNDEDIARAIGWDQDAAGEWHQVGVFFPDGALRRTSYAVELPAFTRSLDAALEQEDIVQTVRSGTIWTAVALPGHLVGIGRSEPLARRSAALRVLAAQAEGGA</sequence>
<dbReference type="RefSeq" id="WP_213669863.1">
    <property type="nucleotide sequence ID" value="NZ_JAHCDA010000002.1"/>
</dbReference>
<evidence type="ECO:0000313" key="2">
    <source>
        <dbReference type="Proteomes" id="UP000766336"/>
    </source>
</evidence>
<dbReference type="Proteomes" id="UP000766336">
    <property type="component" value="Unassembled WGS sequence"/>
</dbReference>
<accession>A0ABS5QBW0</accession>
<organism evidence="1 2">
    <name type="scientific">Roseococcus pinisoli</name>
    <dbReference type="NCBI Taxonomy" id="2835040"/>
    <lineage>
        <taxon>Bacteria</taxon>
        <taxon>Pseudomonadati</taxon>
        <taxon>Pseudomonadota</taxon>
        <taxon>Alphaproteobacteria</taxon>
        <taxon>Acetobacterales</taxon>
        <taxon>Roseomonadaceae</taxon>
        <taxon>Roseococcus</taxon>
    </lineage>
</organism>
<evidence type="ECO:0000313" key="1">
    <source>
        <dbReference type="EMBL" id="MBS7811174.1"/>
    </source>
</evidence>
<comment type="caution">
    <text evidence="1">The sequence shown here is derived from an EMBL/GenBank/DDBJ whole genome shotgun (WGS) entry which is preliminary data.</text>
</comment>
<reference evidence="1 2" key="1">
    <citation type="submission" date="2021-05" db="EMBL/GenBank/DDBJ databases">
        <title>Roseococcus sp. XZZS9, whole genome shotgun sequencing project.</title>
        <authorList>
            <person name="Zhao G."/>
            <person name="Shen L."/>
        </authorList>
    </citation>
    <scope>NUCLEOTIDE SEQUENCE [LARGE SCALE GENOMIC DNA]</scope>
    <source>
        <strain evidence="1 2">XZZS9</strain>
    </source>
</reference>
<gene>
    <name evidence="1" type="ORF">KHU32_09515</name>
</gene>
<proteinExistence type="predicted"/>
<keyword evidence="2" id="KW-1185">Reference proteome</keyword>
<name>A0ABS5QBW0_9PROT</name>